<organism evidence="14 15">
    <name type="scientific">Nyctereutes procyonoides</name>
    <name type="common">Raccoon dog</name>
    <name type="synonym">Canis procyonoides</name>
    <dbReference type="NCBI Taxonomy" id="34880"/>
    <lineage>
        <taxon>Eukaryota</taxon>
        <taxon>Metazoa</taxon>
        <taxon>Chordata</taxon>
        <taxon>Craniata</taxon>
        <taxon>Vertebrata</taxon>
        <taxon>Euteleostomi</taxon>
        <taxon>Mammalia</taxon>
        <taxon>Eutheria</taxon>
        <taxon>Laurasiatheria</taxon>
        <taxon>Carnivora</taxon>
        <taxon>Caniformia</taxon>
        <taxon>Canidae</taxon>
        <taxon>Nyctereutes</taxon>
    </lineage>
</organism>
<dbReference type="InterPro" id="IPR005821">
    <property type="entry name" value="Ion_trans_dom"/>
</dbReference>
<evidence type="ECO:0000256" key="5">
    <source>
        <dbReference type="ARBA" id="ARBA00022826"/>
    </source>
</evidence>
<dbReference type="GO" id="GO:0008076">
    <property type="term" value="C:voltage-gated potassium channel complex"/>
    <property type="evidence" value="ECO:0007669"/>
    <property type="project" value="InterPro"/>
</dbReference>
<keyword evidence="9" id="KW-0406">Ion transport</keyword>
<dbReference type="AlphaFoldDB" id="A0A811YYG6"/>
<accession>A0A811YYG6</accession>
<feature type="transmembrane region" description="Helical" evidence="12">
    <location>
        <begin position="194"/>
        <end position="214"/>
    </location>
</feature>
<keyword evidence="10 12" id="KW-0472">Membrane</keyword>
<dbReference type="Proteomes" id="UP000645828">
    <property type="component" value="Unassembled WGS sequence"/>
</dbReference>
<evidence type="ECO:0000256" key="4">
    <source>
        <dbReference type="ARBA" id="ARBA00022692"/>
    </source>
</evidence>
<keyword evidence="3" id="KW-0633">Potassium transport</keyword>
<evidence type="ECO:0000313" key="14">
    <source>
        <dbReference type="EMBL" id="CAD7682438.1"/>
    </source>
</evidence>
<evidence type="ECO:0000256" key="9">
    <source>
        <dbReference type="ARBA" id="ARBA00023065"/>
    </source>
</evidence>
<evidence type="ECO:0000256" key="7">
    <source>
        <dbReference type="ARBA" id="ARBA00022958"/>
    </source>
</evidence>
<keyword evidence="15" id="KW-1185">Reference proteome</keyword>
<evidence type="ECO:0000256" key="10">
    <source>
        <dbReference type="ARBA" id="ARBA00023136"/>
    </source>
</evidence>
<keyword evidence="8 12" id="KW-1133">Transmembrane helix</keyword>
<keyword evidence="5" id="KW-0631">Potassium channel</keyword>
<dbReference type="SUPFAM" id="SSF81324">
    <property type="entry name" value="Voltage-gated potassium channels"/>
    <property type="match status" value="1"/>
</dbReference>
<reference evidence="14" key="1">
    <citation type="submission" date="2020-12" db="EMBL/GenBank/DDBJ databases">
        <authorList>
            <consortium name="Molecular Ecology Group"/>
        </authorList>
    </citation>
    <scope>NUCLEOTIDE SEQUENCE</scope>
    <source>
        <strain evidence="14">TBG_1078</strain>
    </source>
</reference>
<protein>
    <submittedName>
        <fullName evidence="14">(raccoon dog) hypothetical protein</fullName>
    </submittedName>
</protein>
<evidence type="ECO:0000313" key="15">
    <source>
        <dbReference type="Proteomes" id="UP000645828"/>
    </source>
</evidence>
<evidence type="ECO:0000259" key="13">
    <source>
        <dbReference type="Pfam" id="PF00520"/>
    </source>
</evidence>
<dbReference type="Pfam" id="PF00520">
    <property type="entry name" value="Ion_trans"/>
    <property type="match status" value="1"/>
</dbReference>
<dbReference type="InterPro" id="IPR028325">
    <property type="entry name" value="VG_K_chnl"/>
</dbReference>
<dbReference type="GO" id="GO:0005249">
    <property type="term" value="F:voltage-gated potassium channel activity"/>
    <property type="evidence" value="ECO:0007669"/>
    <property type="project" value="InterPro"/>
</dbReference>
<dbReference type="GO" id="GO:0001508">
    <property type="term" value="P:action potential"/>
    <property type="evidence" value="ECO:0007669"/>
    <property type="project" value="TreeGrafter"/>
</dbReference>
<keyword evidence="6" id="KW-0851">Voltage-gated channel</keyword>
<feature type="transmembrane region" description="Helical" evidence="12">
    <location>
        <begin position="135"/>
        <end position="153"/>
    </location>
</feature>
<sequence>MIFQVPVMEELYVFLICQKMEYWGIEELFISFCCSKPYQESKEENHKDWNQKSRSTNSSEESSLRRSWRSLTRSYCLSAKLIAISSLNMMLASIEAMCVHSISEFQNEDEEMDDLMLEGLETHASLGSPKFWKNALNIIDLIFLILFYITLAVDTKEEESEDTENMGKVVEILRLMRIFQIPMLVTLRHSYHEVGLLLLFLSVGFSIFSVLIYLEEKDNHISTIISLTTMGHGDTHPVTLVRKLIDSMRIICGIVVKQDTDVDQCSEDPPEKYHELPYYNIRDIYAHWMHVFVTSLSSVGIVMNNPNSTDASSIEDNEDVYNTASLDNCTAK</sequence>
<feature type="domain" description="Ion transport" evidence="13">
    <location>
        <begin position="128"/>
        <end position="305"/>
    </location>
</feature>
<comment type="caution">
    <text evidence="14">The sequence shown here is derived from an EMBL/GenBank/DDBJ whole genome shotgun (WGS) entry which is preliminary data.</text>
</comment>
<evidence type="ECO:0000256" key="3">
    <source>
        <dbReference type="ARBA" id="ARBA00022538"/>
    </source>
</evidence>
<dbReference type="Gene3D" id="1.10.287.70">
    <property type="match status" value="1"/>
</dbReference>
<evidence type="ECO:0000256" key="2">
    <source>
        <dbReference type="ARBA" id="ARBA00022448"/>
    </source>
</evidence>
<evidence type="ECO:0000256" key="12">
    <source>
        <dbReference type="SAM" id="Phobius"/>
    </source>
</evidence>
<dbReference type="PANTHER" id="PTHR11537:SF39">
    <property type="entry name" value="POTASSIUM VOLTAGE-GATED CHANNEL SUBFAMILY S MEMBER 3"/>
    <property type="match status" value="1"/>
</dbReference>
<evidence type="ECO:0000256" key="6">
    <source>
        <dbReference type="ARBA" id="ARBA00022882"/>
    </source>
</evidence>
<proteinExistence type="predicted"/>
<gene>
    <name evidence="14" type="ORF">NYPRO_LOCUS15230</name>
</gene>
<evidence type="ECO:0000256" key="1">
    <source>
        <dbReference type="ARBA" id="ARBA00004141"/>
    </source>
</evidence>
<keyword evidence="11" id="KW-0407">Ion channel</keyword>
<name>A0A811YYG6_NYCPR</name>
<dbReference type="InterPro" id="IPR027359">
    <property type="entry name" value="Volt_channel_dom_sf"/>
</dbReference>
<evidence type="ECO:0000256" key="11">
    <source>
        <dbReference type="ARBA" id="ARBA00023303"/>
    </source>
</evidence>
<keyword evidence="4 12" id="KW-0812">Transmembrane</keyword>
<keyword evidence="7" id="KW-0630">Potassium</keyword>
<comment type="subcellular location">
    <subcellularLocation>
        <location evidence="1">Membrane</location>
        <topology evidence="1">Multi-pass membrane protein</topology>
    </subcellularLocation>
</comment>
<keyword evidence="2" id="KW-0813">Transport</keyword>
<dbReference type="EMBL" id="CAJHUB010000754">
    <property type="protein sequence ID" value="CAD7682438.1"/>
    <property type="molecule type" value="Genomic_DNA"/>
</dbReference>
<dbReference type="PANTHER" id="PTHR11537">
    <property type="entry name" value="VOLTAGE-GATED POTASSIUM CHANNEL"/>
    <property type="match status" value="1"/>
</dbReference>
<evidence type="ECO:0000256" key="8">
    <source>
        <dbReference type="ARBA" id="ARBA00022989"/>
    </source>
</evidence>
<dbReference type="Gene3D" id="1.20.120.350">
    <property type="entry name" value="Voltage-gated potassium channels. Chain C"/>
    <property type="match status" value="1"/>
</dbReference>
<dbReference type="PRINTS" id="PR00169">
    <property type="entry name" value="KCHANNEL"/>
</dbReference>